<dbReference type="KEGG" id="gsn:YC6258_03386"/>
<evidence type="ECO:0000313" key="2">
    <source>
        <dbReference type="EMBL" id="AJQ95422.1"/>
    </source>
</evidence>
<dbReference type="Pfam" id="PF03923">
    <property type="entry name" value="Lipoprotein_16"/>
    <property type="match status" value="1"/>
</dbReference>
<proteinExistence type="predicted"/>
<feature type="chain" id="PRO_5002183765" evidence="1">
    <location>
        <begin position="20"/>
        <end position="190"/>
    </location>
</feature>
<feature type="signal peptide" evidence="1">
    <location>
        <begin position="1"/>
        <end position="19"/>
    </location>
</feature>
<protein>
    <submittedName>
        <fullName evidence="2">Putative lipoprotein</fullName>
    </submittedName>
</protein>
<reference evidence="2 3" key="1">
    <citation type="submission" date="2014-01" db="EMBL/GenBank/DDBJ databases">
        <title>Full genme sequencing of cellulolytic bacterium Gynuella sunshinyii YC6258T gen. nov., sp. nov.</title>
        <authorList>
            <person name="Khan H."/>
            <person name="Chung E.J."/>
            <person name="Chung Y.R."/>
        </authorList>
    </citation>
    <scope>NUCLEOTIDE SEQUENCE [LARGE SCALE GENOMIC DNA]</scope>
    <source>
        <strain evidence="2 3">YC6258</strain>
    </source>
</reference>
<dbReference type="InterPro" id="IPR005619">
    <property type="entry name" value="Uncharacterised_YajG"/>
</dbReference>
<evidence type="ECO:0000313" key="3">
    <source>
        <dbReference type="Proteomes" id="UP000032266"/>
    </source>
</evidence>
<name>A0A0C5VL46_9GAMM</name>
<sequence>MRIKLLFFVMIALLLVSCAETPQQIAVAPPLVTDDLILGQGQSVALTVTDERADPVLGSRGGVYAETSVITLEQGFEKKLQEEISRKLAQRNFIFDPMSLEVTWQVKLLELSYEIVPVDQLKDNIVVKGKLGFEMNSANKTFTKSYGATRVQPMFGKPSDKKNSELVNMVIADMVNAMLSDQQVADFLNQ</sequence>
<dbReference type="AlphaFoldDB" id="A0A0C5VL46"/>
<dbReference type="OrthoDB" id="6079746at2"/>
<dbReference type="PROSITE" id="PS51257">
    <property type="entry name" value="PROKAR_LIPOPROTEIN"/>
    <property type="match status" value="1"/>
</dbReference>
<keyword evidence="3" id="KW-1185">Reference proteome</keyword>
<dbReference type="Proteomes" id="UP000032266">
    <property type="component" value="Chromosome"/>
</dbReference>
<evidence type="ECO:0000256" key="1">
    <source>
        <dbReference type="SAM" id="SignalP"/>
    </source>
</evidence>
<dbReference type="STRING" id="1445510.YC6258_03386"/>
<keyword evidence="2" id="KW-0449">Lipoprotein</keyword>
<dbReference type="RefSeq" id="WP_052830309.1">
    <property type="nucleotide sequence ID" value="NZ_CP007142.1"/>
</dbReference>
<organism evidence="2 3">
    <name type="scientific">Gynuella sunshinyii YC6258</name>
    <dbReference type="NCBI Taxonomy" id="1445510"/>
    <lineage>
        <taxon>Bacteria</taxon>
        <taxon>Pseudomonadati</taxon>
        <taxon>Pseudomonadota</taxon>
        <taxon>Gammaproteobacteria</taxon>
        <taxon>Oceanospirillales</taxon>
        <taxon>Saccharospirillaceae</taxon>
        <taxon>Gynuella</taxon>
    </lineage>
</organism>
<keyword evidence="1" id="KW-0732">Signal</keyword>
<gene>
    <name evidence="2" type="ORF">YC6258_03386</name>
</gene>
<dbReference type="HOGENOM" id="CLU_119385_0_0_6"/>
<dbReference type="EMBL" id="CP007142">
    <property type="protein sequence ID" value="AJQ95422.1"/>
    <property type="molecule type" value="Genomic_DNA"/>
</dbReference>
<accession>A0A0C5VL46</accession>